<keyword evidence="4 6" id="KW-0472">Membrane</keyword>
<dbReference type="PANTHER" id="PTHR11040:SF60">
    <property type="entry name" value="FAMILY ZINC TRANSPORTER, PUTATIVE (AFU_ORTHOLOGUE AFUA_8G04010)-RELATED"/>
    <property type="match status" value="1"/>
</dbReference>
<evidence type="ECO:0000256" key="3">
    <source>
        <dbReference type="ARBA" id="ARBA00022989"/>
    </source>
</evidence>
<evidence type="ECO:0008006" key="9">
    <source>
        <dbReference type="Google" id="ProtNLM"/>
    </source>
</evidence>
<feature type="transmembrane region" description="Helical" evidence="6">
    <location>
        <begin position="359"/>
        <end position="382"/>
    </location>
</feature>
<comment type="subcellular location">
    <subcellularLocation>
        <location evidence="1">Membrane</location>
        <topology evidence="1">Multi-pass membrane protein</topology>
    </subcellularLocation>
</comment>
<dbReference type="GO" id="GO:0005886">
    <property type="term" value="C:plasma membrane"/>
    <property type="evidence" value="ECO:0007669"/>
    <property type="project" value="TreeGrafter"/>
</dbReference>
<feature type="region of interest" description="Disordered" evidence="5">
    <location>
        <begin position="152"/>
        <end position="218"/>
    </location>
</feature>
<feature type="transmembrane region" description="Helical" evidence="6">
    <location>
        <begin position="90"/>
        <end position="109"/>
    </location>
</feature>
<evidence type="ECO:0000256" key="4">
    <source>
        <dbReference type="ARBA" id="ARBA00023136"/>
    </source>
</evidence>
<feature type="transmembrane region" description="Helical" evidence="6">
    <location>
        <begin position="403"/>
        <end position="420"/>
    </location>
</feature>
<evidence type="ECO:0000256" key="1">
    <source>
        <dbReference type="ARBA" id="ARBA00004141"/>
    </source>
</evidence>
<evidence type="ECO:0000313" key="8">
    <source>
        <dbReference type="Proteomes" id="UP001345827"/>
    </source>
</evidence>
<keyword evidence="8" id="KW-1185">Reference proteome</keyword>
<feature type="transmembrane region" description="Helical" evidence="6">
    <location>
        <begin position="129"/>
        <end position="147"/>
    </location>
</feature>
<gene>
    <name evidence="7" type="ORF">LTR25_005407</name>
</gene>
<dbReference type="GO" id="GO:0005385">
    <property type="term" value="F:zinc ion transmembrane transporter activity"/>
    <property type="evidence" value="ECO:0007669"/>
    <property type="project" value="TreeGrafter"/>
</dbReference>
<sequence>MFPEPSLPARDLDISRLPVELLHAELTRRQDAKPSCGTSGDRGTYNLGLHVFALFLILGLSTLACAFPIIARRFPDLPIPHRFLFLSRHFGTGVLIATAFIHLLPTAFISMTDPCLPDFWSRHYRPMPGFIAMLAVFVVVSIEMFFASKGAGHSHGSDWDGVPESPRHRHSRTGESSQGNGHISLNQLDTPITPYSDGTQNPRNSTSSDSGSEDDLDALDPIADESATLNHPHKRKLSEYDDSGLHRHAAPSSENPQRLFLQCLLLEAGILFHSIFIGMAVSVATGTQFVVLLIAICFHQTFEGFALGARIAALIPKLFDASSPKPWLMALAYGATTPIGQAIGIWMRELYDPASKVGLLMVGITNAISSGLLLFAGLVQLIAEDFLSEKSYVTLKGRRRIEACLAVGLGALLMAIVGAFA</sequence>
<feature type="compositionally biased region" description="Polar residues" evidence="5">
    <location>
        <begin position="196"/>
        <end position="210"/>
    </location>
</feature>
<feature type="transmembrane region" description="Helical" evidence="6">
    <location>
        <begin position="327"/>
        <end position="347"/>
    </location>
</feature>
<dbReference type="AlphaFoldDB" id="A0AAV9Q9B2"/>
<accession>A0AAV9Q9B2</accession>
<feature type="transmembrane region" description="Helical" evidence="6">
    <location>
        <begin position="289"/>
        <end position="315"/>
    </location>
</feature>
<dbReference type="PANTHER" id="PTHR11040">
    <property type="entry name" value="ZINC/IRON TRANSPORTER"/>
    <property type="match status" value="1"/>
</dbReference>
<comment type="caution">
    <text evidence="7">The sequence shown here is derived from an EMBL/GenBank/DDBJ whole genome shotgun (WGS) entry which is preliminary data.</text>
</comment>
<evidence type="ECO:0000256" key="5">
    <source>
        <dbReference type="SAM" id="MobiDB-lite"/>
    </source>
</evidence>
<evidence type="ECO:0000256" key="2">
    <source>
        <dbReference type="ARBA" id="ARBA00022692"/>
    </source>
</evidence>
<keyword evidence="2 6" id="KW-0812">Transmembrane</keyword>
<protein>
    <recommendedName>
        <fullName evidence="9">Zinc/iron permease</fullName>
    </recommendedName>
</protein>
<dbReference type="EMBL" id="JAXLQG010000008">
    <property type="protein sequence ID" value="KAK5536733.1"/>
    <property type="molecule type" value="Genomic_DNA"/>
</dbReference>
<dbReference type="Pfam" id="PF02535">
    <property type="entry name" value="Zip"/>
    <property type="match status" value="1"/>
</dbReference>
<evidence type="ECO:0000313" key="7">
    <source>
        <dbReference type="EMBL" id="KAK5536733.1"/>
    </source>
</evidence>
<reference evidence="7 8" key="1">
    <citation type="submission" date="2023-06" db="EMBL/GenBank/DDBJ databases">
        <title>Black Yeasts Isolated from many extreme environments.</title>
        <authorList>
            <person name="Coleine C."/>
            <person name="Stajich J.E."/>
            <person name="Selbmann L."/>
        </authorList>
    </citation>
    <scope>NUCLEOTIDE SEQUENCE [LARGE SCALE GENOMIC DNA]</scope>
    <source>
        <strain evidence="7 8">CCFEE 5887</strain>
    </source>
</reference>
<dbReference type="Proteomes" id="UP001345827">
    <property type="component" value="Unassembled WGS sequence"/>
</dbReference>
<feature type="transmembrane region" description="Helical" evidence="6">
    <location>
        <begin position="47"/>
        <end position="70"/>
    </location>
</feature>
<name>A0AAV9Q9B2_9PEZI</name>
<feature type="transmembrane region" description="Helical" evidence="6">
    <location>
        <begin position="259"/>
        <end position="283"/>
    </location>
</feature>
<keyword evidence="3 6" id="KW-1133">Transmembrane helix</keyword>
<evidence type="ECO:0000256" key="6">
    <source>
        <dbReference type="SAM" id="Phobius"/>
    </source>
</evidence>
<dbReference type="InterPro" id="IPR003689">
    <property type="entry name" value="ZIP"/>
</dbReference>
<feature type="compositionally biased region" description="Polar residues" evidence="5">
    <location>
        <begin position="174"/>
        <end position="190"/>
    </location>
</feature>
<organism evidence="7 8">
    <name type="scientific">Vermiconidia calcicola</name>
    <dbReference type="NCBI Taxonomy" id="1690605"/>
    <lineage>
        <taxon>Eukaryota</taxon>
        <taxon>Fungi</taxon>
        <taxon>Dikarya</taxon>
        <taxon>Ascomycota</taxon>
        <taxon>Pezizomycotina</taxon>
        <taxon>Dothideomycetes</taxon>
        <taxon>Dothideomycetidae</taxon>
        <taxon>Mycosphaerellales</taxon>
        <taxon>Extremaceae</taxon>
        <taxon>Vermiconidia</taxon>
    </lineage>
</organism>
<proteinExistence type="predicted"/>